<keyword evidence="6 9" id="KW-0811">Translocation</keyword>
<dbReference type="GO" id="GO:0031965">
    <property type="term" value="C:nuclear membrane"/>
    <property type="evidence" value="ECO:0007669"/>
    <property type="project" value="UniProtKB-UniRule"/>
</dbReference>
<evidence type="ECO:0000256" key="4">
    <source>
        <dbReference type="ARBA" id="ARBA00022816"/>
    </source>
</evidence>
<evidence type="ECO:0000313" key="12">
    <source>
        <dbReference type="Proteomes" id="UP000247498"/>
    </source>
</evidence>
<comment type="caution">
    <text evidence="11">The sequence shown here is derived from an EMBL/GenBank/DDBJ whole genome shotgun (WGS) entry which is preliminary data.</text>
</comment>
<feature type="compositionally biased region" description="Basic and acidic residues" evidence="10">
    <location>
        <begin position="659"/>
        <end position="669"/>
    </location>
</feature>
<keyword evidence="12" id="KW-1185">Reference proteome</keyword>
<protein>
    <recommendedName>
        <fullName evidence="9">Nuclear pore complex protein Nup85</fullName>
    </recommendedName>
</protein>
<evidence type="ECO:0000256" key="1">
    <source>
        <dbReference type="ARBA" id="ARBA00004567"/>
    </source>
</evidence>
<reference evidence="11 12" key="1">
    <citation type="journal article" date="2018" name="Sci. Rep.">
        <title>Raphidocelis subcapitata (=Pseudokirchneriella subcapitata) provides an insight into genome evolution and environmental adaptations in the Sphaeropleales.</title>
        <authorList>
            <person name="Suzuki S."/>
            <person name="Yamaguchi H."/>
            <person name="Nakajima N."/>
            <person name="Kawachi M."/>
        </authorList>
    </citation>
    <scope>NUCLEOTIDE SEQUENCE [LARGE SCALE GENOMIC DNA]</scope>
    <source>
        <strain evidence="11 12">NIES-35</strain>
    </source>
</reference>
<dbReference type="Proteomes" id="UP000247498">
    <property type="component" value="Unassembled WGS sequence"/>
</dbReference>
<dbReference type="PANTHER" id="PTHR13373:SF21">
    <property type="entry name" value="NUCLEAR PORE COMPLEX PROTEIN NUP85"/>
    <property type="match status" value="1"/>
</dbReference>
<evidence type="ECO:0000256" key="10">
    <source>
        <dbReference type="SAM" id="MobiDB-lite"/>
    </source>
</evidence>
<proteinExistence type="inferred from homology"/>
<keyword evidence="7 9" id="KW-0906">Nuclear pore complex</keyword>
<evidence type="ECO:0000256" key="6">
    <source>
        <dbReference type="ARBA" id="ARBA00023010"/>
    </source>
</evidence>
<dbReference type="OrthoDB" id="17644at2759"/>
<accession>A0A2V0P2C5</accession>
<dbReference type="FunCoup" id="A0A2V0P2C5">
    <property type="interactions" value="1865"/>
</dbReference>
<evidence type="ECO:0000256" key="3">
    <source>
        <dbReference type="ARBA" id="ARBA00022448"/>
    </source>
</evidence>
<dbReference type="GO" id="GO:0017056">
    <property type="term" value="F:structural constituent of nuclear pore"/>
    <property type="evidence" value="ECO:0007669"/>
    <property type="project" value="TreeGrafter"/>
</dbReference>
<feature type="compositionally biased region" description="Gly residues" evidence="10">
    <location>
        <begin position="604"/>
        <end position="629"/>
    </location>
</feature>
<dbReference type="GO" id="GO:0045893">
    <property type="term" value="P:positive regulation of DNA-templated transcription"/>
    <property type="evidence" value="ECO:0007669"/>
    <property type="project" value="TreeGrafter"/>
</dbReference>
<dbReference type="InParanoid" id="A0A2V0P2C5"/>
<dbReference type="STRING" id="307507.A0A2V0P2C5"/>
<dbReference type="GO" id="GO:0006406">
    <property type="term" value="P:mRNA export from nucleus"/>
    <property type="evidence" value="ECO:0007669"/>
    <property type="project" value="TreeGrafter"/>
</dbReference>
<feature type="region of interest" description="Disordered" evidence="10">
    <location>
        <begin position="603"/>
        <end position="631"/>
    </location>
</feature>
<dbReference type="EMBL" id="BDRX01000047">
    <property type="protein sequence ID" value="GBF94028.1"/>
    <property type="molecule type" value="Genomic_DNA"/>
</dbReference>
<keyword evidence="4 9" id="KW-0509">mRNA transport</keyword>
<evidence type="ECO:0000256" key="5">
    <source>
        <dbReference type="ARBA" id="ARBA00022927"/>
    </source>
</evidence>
<dbReference type="PANTHER" id="PTHR13373">
    <property type="entry name" value="FROUNT PROTEIN-RELATED"/>
    <property type="match status" value="1"/>
</dbReference>
<comment type="similarity">
    <text evidence="2 9">Belongs to the nucleoporin Nup85 family.</text>
</comment>
<keyword evidence="5 9" id="KW-0653">Protein transport</keyword>
<dbReference type="Pfam" id="PF07575">
    <property type="entry name" value="Nucleopor_Nup85"/>
    <property type="match status" value="1"/>
</dbReference>
<dbReference type="GO" id="GO:0031080">
    <property type="term" value="C:nuclear pore outer ring"/>
    <property type="evidence" value="ECO:0007669"/>
    <property type="project" value="TreeGrafter"/>
</dbReference>
<dbReference type="AlphaFoldDB" id="A0A2V0P2C5"/>
<evidence type="ECO:0000256" key="8">
    <source>
        <dbReference type="ARBA" id="ARBA00023242"/>
    </source>
</evidence>
<evidence type="ECO:0000313" key="11">
    <source>
        <dbReference type="EMBL" id="GBF94028.1"/>
    </source>
</evidence>
<gene>
    <name evidence="11" type="ORF">Rsub_07296</name>
</gene>
<comment type="function">
    <text evidence="9">Functions as a component of the nuclear pore complex (NPC).</text>
</comment>
<dbReference type="InterPro" id="IPR011502">
    <property type="entry name" value="Nucleoporin_Nup85"/>
</dbReference>
<feature type="region of interest" description="Disordered" evidence="10">
    <location>
        <begin position="659"/>
        <end position="686"/>
    </location>
</feature>
<evidence type="ECO:0000256" key="2">
    <source>
        <dbReference type="ARBA" id="ARBA00005573"/>
    </source>
</evidence>
<keyword evidence="9" id="KW-0472">Membrane</keyword>
<keyword evidence="8 9" id="KW-0539">Nucleus</keyword>
<comment type="subunit">
    <text evidence="9">Component of the nuclear pore complex (NPC).</text>
</comment>
<evidence type="ECO:0000256" key="7">
    <source>
        <dbReference type="ARBA" id="ARBA00023132"/>
    </source>
</evidence>
<name>A0A2V0P2C5_9CHLO</name>
<sequence length="814" mass="83708">MALVPAAAGSGSGAPPDAIAAVPAAPGSRLFFTWGAGTQLQLCELQGGAGAVHHASTVAWSAPSMEQRRIAYDVLPLYRSLRQALQQDEAAPGARLALLRTYARSVRQILMTGGSDAEDGGCVLYEAAVWHLLELFFLEPEAAEGHFAELFGSWLATHGALLAAPGAPSLQERAEELRGAPRVDAEPSYWPLLARLLAVGQLEAAGGLLLAHPAYAAEAGGGVQRDALDRVFNLLRTTPRLRRGGAASAAAPDAGSDRPSDLSLLGLPTDDAASFRAARGAWGRRVRQLLGEGGGWWEELGAVDASAVQGLRALLSVMLGDERALAAAAANWAELLAALLLWRYTDASPQLHLGQLLASAEEQAGRAAAGGGGDGEGTNEPFLAFLRELLVLGSRLEVQGVVRLCTNSDFCSLWFVAHAYDILRGYPRAEALLARPLPHLGCDQVEMYTLHYVETLTGCDGTWQVAAEYLAWCPIYGADALESLLSRLPFSPDDPPSALKALSLCERHGLASAARALCARLAARAAGAGLPGAALRWALRGGDAARGAALAAPVVARLAAQLEQRAGSFQAAPLDLPELDELAPLLDCLPALAGWDPDCRDPGADGGAAGAGAGGDAAPRGGRGGGGGRVAHPELQLLRSFSQLQSALRALAAEHARQAAAAAREEERQQQQQRKRGAAAAGGGGGGAAGAAADSAALRAAYRAARRPVMDLLGLPLAPPPLRLPLLRLALPLLESAAAPFSRADVQRLIKVLAATLATLAAARADGVPPDDGAAAAAAAGGGDEAAGGKVGEVRLALARALARAHIAEASAEA</sequence>
<dbReference type="GO" id="GO:0006606">
    <property type="term" value="P:protein import into nucleus"/>
    <property type="evidence" value="ECO:0007669"/>
    <property type="project" value="TreeGrafter"/>
</dbReference>
<comment type="subcellular location">
    <subcellularLocation>
        <location evidence="1 9">Nucleus</location>
        <location evidence="1 9">Nuclear pore complex</location>
    </subcellularLocation>
</comment>
<evidence type="ECO:0000256" key="9">
    <source>
        <dbReference type="RuleBase" id="RU365073"/>
    </source>
</evidence>
<keyword evidence="3 9" id="KW-0813">Transport</keyword>
<organism evidence="11 12">
    <name type="scientific">Raphidocelis subcapitata</name>
    <dbReference type="NCBI Taxonomy" id="307507"/>
    <lineage>
        <taxon>Eukaryota</taxon>
        <taxon>Viridiplantae</taxon>
        <taxon>Chlorophyta</taxon>
        <taxon>core chlorophytes</taxon>
        <taxon>Chlorophyceae</taxon>
        <taxon>CS clade</taxon>
        <taxon>Sphaeropleales</taxon>
        <taxon>Selenastraceae</taxon>
        <taxon>Raphidocelis</taxon>
    </lineage>
</organism>